<reference evidence="2 3" key="1">
    <citation type="submission" date="2018-08" db="EMBL/GenBank/DDBJ databases">
        <title>Genomic Encyclopedia of Type Strains, Phase III (KMG-III): the genomes of soil and plant-associated and newly described type strains.</title>
        <authorList>
            <person name="Whitman W."/>
        </authorList>
    </citation>
    <scope>NUCLEOTIDE SEQUENCE [LARGE SCALE GENOMIC DNA]</scope>
    <source>
        <strain evidence="2 3">325-5</strain>
    </source>
</reference>
<comment type="caution">
    <text evidence="2">The sequence shown here is derived from an EMBL/GenBank/DDBJ whole genome shotgun (WGS) entry which is preliminary data.</text>
</comment>
<keyword evidence="3" id="KW-1185">Reference proteome</keyword>
<dbReference type="InterPro" id="IPR027417">
    <property type="entry name" value="P-loop_NTPase"/>
</dbReference>
<dbReference type="Pfam" id="PF12705">
    <property type="entry name" value="PDDEXK_1"/>
    <property type="match status" value="1"/>
</dbReference>
<evidence type="ECO:0000313" key="2">
    <source>
        <dbReference type="EMBL" id="REE83554.1"/>
    </source>
</evidence>
<dbReference type="SUPFAM" id="SSF52980">
    <property type="entry name" value="Restriction endonuclease-like"/>
    <property type="match status" value="1"/>
</dbReference>
<evidence type="ECO:0000313" key="3">
    <source>
        <dbReference type="Proteomes" id="UP000256429"/>
    </source>
</evidence>
<accession>A0A3D9S146</accession>
<organism evidence="2 3">
    <name type="scientific">Lutibacter oceani</name>
    <dbReference type="NCBI Taxonomy" id="1853311"/>
    <lineage>
        <taxon>Bacteria</taxon>
        <taxon>Pseudomonadati</taxon>
        <taxon>Bacteroidota</taxon>
        <taxon>Flavobacteriia</taxon>
        <taxon>Flavobacteriales</taxon>
        <taxon>Flavobacteriaceae</taxon>
        <taxon>Lutibacter</taxon>
    </lineage>
</organism>
<dbReference type="InterPro" id="IPR011604">
    <property type="entry name" value="PDDEXK-like_dom_sf"/>
</dbReference>
<name>A0A3D9S146_9FLAO</name>
<dbReference type="InterPro" id="IPR011335">
    <property type="entry name" value="Restrct_endonuc-II-like"/>
</dbReference>
<dbReference type="Gene3D" id="3.90.320.10">
    <property type="match status" value="1"/>
</dbReference>
<feature type="domain" description="PD-(D/E)XK endonuclease-like" evidence="1">
    <location>
        <begin position="638"/>
        <end position="909"/>
    </location>
</feature>
<dbReference type="RefSeq" id="WP_115878339.1">
    <property type="nucleotide sequence ID" value="NZ_QTTQ01000009.1"/>
</dbReference>
<proteinExistence type="predicted"/>
<evidence type="ECO:0000259" key="1">
    <source>
        <dbReference type="Pfam" id="PF12705"/>
    </source>
</evidence>
<dbReference type="SUPFAM" id="SSF52540">
    <property type="entry name" value="P-loop containing nucleoside triphosphate hydrolases"/>
    <property type="match status" value="1"/>
</dbReference>
<dbReference type="EMBL" id="QTTQ01000009">
    <property type="protein sequence ID" value="REE83554.1"/>
    <property type="molecule type" value="Genomic_DNA"/>
</dbReference>
<protein>
    <submittedName>
        <fullName evidence="2">PD-(D/E)XK nuclease superfamily protein</fullName>
    </submittedName>
</protein>
<dbReference type="AlphaFoldDB" id="A0A3D9S146"/>
<dbReference type="OrthoDB" id="9762792at2"/>
<dbReference type="Proteomes" id="UP000256429">
    <property type="component" value="Unassembled WGS sequence"/>
</dbReference>
<dbReference type="InterPro" id="IPR038726">
    <property type="entry name" value="PDDEXK_AddAB-type"/>
</dbReference>
<sequence length="913" mass="106566">MKSFISKVVEDISSKNSNLNKLVFVLPSQRACLFLKKEIINRASSSLFLPKIVSIENYIQELADINLIDNTQLLFEFYSIYKKELSQDIVEPFETFSQWATIALHDFNEIDSYLVNSEDFFANLRDLKKLDHWFQDKTPSKLALNYLQFFEYLNLLYNALYETLKVNKFGYQGLIYREATENLEYYINNDPDKQVVFVGFNALNKAEETIFQELLNNNIATVYWDTSEAFLNKDNEAGVFLRKYKRNWTYYKNHPFLWIDDSELIDKNIEFIGAPKNITQIKFVGELMSKFDNFNKTALVLADENLLSLTLNSLPNTVKNINITMGYPLKDIPVSNLFDKLFKLHLNQQKFNKVSQEQFYYKDILNLLNDPFLNKLEGELLQKIISKVKTENNIFLSLKTLKNYIDDVDLEQLSIIFSLFKFSDNVNDVIKQCSSLINELKNLVDGVDKEYLYRFYMLFQQLETLNSQYNHISDLKTLTIFYNSLLKSEKLSFQGEPLQGLQLMGMLETRVLDFETVIITSVNEGVLPGNKNENSFIPFDVKKHFGLPTYKEKDAIFSYHFQRLLQRARKVYLIYNTETDGYGAGEKSRFLTQLEIKNPTIKKTIISPKVQLEEDVLIEIEKNSDIIKSLKEVFTQGISPSALATYIYNPVSFYEQKILKIRDDDEVEETIAANTMGSVIHDVLEHLYKPFINKFLSVENIDEMQKNTEKLLVKYFEKHYLKGNIEIGKNKLIFEVCKNHINRFLKQELKLLKQNKTLKIIALEAKLNTEIIVEEIDFPINLRGIVDRIDELDGVTRIIDYKTGKVDANQLKMNDFSVIKEDYKYTKAMQVMLYSYMYASSSTINLSQLESGIISFKNLNAGFLKMNFSEKFRGMDSQVSEERIDNFMHEIKSLIQEILNPKIPFIQNENLPF</sequence>
<gene>
    <name evidence="2" type="ORF">BX611_0846</name>
</gene>